<dbReference type="SUPFAM" id="SSF117289">
    <property type="entry name" value="Nucleoporin domain"/>
    <property type="match status" value="1"/>
</dbReference>
<protein>
    <submittedName>
        <fullName evidence="11">Tubby C-terminal domain-containing protein</fullName>
    </submittedName>
</protein>
<dbReference type="Gene3D" id="2.130.10.10">
    <property type="entry name" value="YVTN repeat-like/Quinoprotein amine dehydrogenase"/>
    <property type="match status" value="1"/>
</dbReference>
<dbReference type="STRING" id="6239.Y71G12A.3a.1"/>
<evidence type="ECO:0000256" key="4">
    <source>
        <dbReference type="ARBA" id="ARBA00022574"/>
    </source>
</evidence>
<evidence type="ECO:0000256" key="5">
    <source>
        <dbReference type="ARBA" id="ARBA00022737"/>
    </source>
</evidence>
<reference evidence="11 12" key="1">
    <citation type="journal article" date="1998" name="Science">
        <title>Genome sequence of the nematode C. elegans: a platform for investigating biology.</title>
        <authorList>
            <consortium name="The C. elegans sequencing consortium"/>
            <person name="Sulson J.E."/>
            <person name="Waterston R."/>
        </authorList>
    </citation>
    <scope>NUCLEOTIDE SEQUENCE [LARGE SCALE GENOMIC DNA]</scope>
    <source>
        <strain evidence="11 12">Bristol N2</strain>
    </source>
</reference>
<dbReference type="RefSeq" id="NP_490913.2">
    <property type="nucleotide sequence ID" value="NM_058512.4"/>
</dbReference>
<name>Q9BL53_CAEEL</name>
<dbReference type="PeptideAtlas" id="Q9BL53"/>
<gene>
    <name evidence="11 13" type="primary">tub-2</name>
    <name evidence="11" type="ORF">CELE_Y71G12A.3</name>
    <name evidence="13" type="ORF">Y71G12A.3</name>
</gene>
<dbReference type="AGR" id="WB:WBGene00022139"/>
<dbReference type="GeneID" id="171758"/>
<comment type="subcellular location">
    <subcellularLocation>
        <location evidence="1">Cytoplasm</location>
    </subcellularLocation>
</comment>
<dbReference type="InterPro" id="IPR001680">
    <property type="entry name" value="WD40_rpt"/>
</dbReference>
<keyword evidence="4 6" id="KW-0853">WD repeat</keyword>
<dbReference type="Pfam" id="PF24797">
    <property type="entry name" value="Beta-prop_WDR35_TULP_N"/>
    <property type="match status" value="1"/>
</dbReference>
<proteinExistence type="evidence at protein level"/>
<dbReference type="UCSC" id="Y71G12A.3">
    <property type="organism name" value="c. elegans"/>
</dbReference>
<dbReference type="CTD" id="171758"/>
<dbReference type="PRINTS" id="PR01573">
    <property type="entry name" value="SUPERTUBBY"/>
</dbReference>
<evidence type="ECO:0000256" key="1">
    <source>
        <dbReference type="ARBA" id="ARBA00004496"/>
    </source>
</evidence>
<dbReference type="PANTHER" id="PTHR16517">
    <property type="entry name" value="TUBBY-RELATED"/>
    <property type="match status" value="1"/>
</dbReference>
<dbReference type="OMA" id="RCYCTIR"/>
<dbReference type="InterPro" id="IPR000007">
    <property type="entry name" value="Tubby_C"/>
</dbReference>
<evidence type="ECO:0000313" key="11">
    <source>
        <dbReference type="EMBL" id="CCD72996.1"/>
    </source>
</evidence>
<dbReference type="PANTHER" id="PTHR16517:SF2">
    <property type="entry name" value="TUBBY-RELATED PROTEIN 4"/>
    <property type="match status" value="1"/>
</dbReference>
<evidence type="ECO:0000259" key="9">
    <source>
        <dbReference type="Pfam" id="PF01167"/>
    </source>
</evidence>
<dbReference type="InterPro" id="IPR025659">
    <property type="entry name" value="Tubby-like_C"/>
</dbReference>
<dbReference type="EMBL" id="BX284601">
    <property type="protein sequence ID" value="CCD72996.1"/>
    <property type="molecule type" value="Genomic_DNA"/>
</dbReference>
<dbReference type="Proteomes" id="UP000001940">
    <property type="component" value="Chromosome I"/>
</dbReference>
<feature type="region of interest" description="Disordered" evidence="8">
    <location>
        <begin position="604"/>
        <end position="642"/>
    </location>
</feature>
<dbReference type="SUPFAM" id="SSF54518">
    <property type="entry name" value="Tubby C-terminal domain-like"/>
    <property type="match status" value="1"/>
</dbReference>
<dbReference type="Bgee" id="WBGene00022139">
    <property type="expression patterns" value="Expressed in pharyngeal muscle cell (C elegans) and 3 other cell types or tissues"/>
</dbReference>
<dbReference type="InterPro" id="IPR056159">
    <property type="entry name" value="Beta-prop_IFT121_TULP_N"/>
</dbReference>
<dbReference type="Pfam" id="PF01167">
    <property type="entry name" value="Tub"/>
    <property type="match status" value="1"/>
</dbReference>
<feature type="domain" description="Tubby C-terminal" evidence="9">
    <location>
        <begin position="711"/>
        <end position="864"/>
    </location>
</feature>
<keyword evidence="3" id="KW-0963">Cytoplasm</keyword>
<comment type="similarity">
    <text evidence="2">Belongs to the TUB family.</text>
</comment>
<feature type="region of interest" description="Disordered" evidence="8">
    <location>
        <begin position="555"/>
        <end position="575"/>
    </location>
</feature>
<evidence type="ECO:0000256" key="8">
    <source>
        <dbReference type="SAM" id="MobiDB-lite"/>
    </source>
</evidence>
<dbReference type="HOGENOM" id="CLU_020888_0_0_1"/>
<feature type="compositionally biased region" description="Polar residues" evidence="8">
    <location>
        <begin position="562"/>
        <end position="575"/>
    </location>
</feature>
<evidence type="ECO:0000256" key="6">
    <source>
        <dbReference type="PROSITE-ProRule" id="PRU00221"/>
    </source>
</evidence>
<dbReference type="OrthoDB" id="8775810at2759"/>
<dbReference type="eggNOG" id="KOG2503">
    <property type="taxonomic scope" value="Eukaryota"/>
</dbReference>
<evidence type="ECO:0007829" key="14">
    <source>
        <dbReference type="PeptideAtlas" id="Q9BL53"/>
    </source>
</evidence>
<keyword evidence="14" id="KW-1267">Proteomics identification</keyword>
<feature type="coiled-coil region" evidence="7">
    <location>
        <begin position="729"/>
        <end position="772"/>
    </location>
</feature>
<dbReference type="Reactome" id="R-CEL-8951664">
    <property type="pathway name" value="Neddylation"/>
</dbReference>
<dbReference type="WormBase" id="Y71G12A.3a">
    <property type="protein sequence ID" value="CE30571"/>
    <property type="gene ID" value="WBGene00022139"/>
    <property type="gene designation" value="tub-2"/>
</dbReference>
<dbReference type="InParanoid" id="Q9BL53"/>
<evidence type="ECO:0000256" key="7">
    <source>
        <dbReference type="SAM" id="Coils"/>
    </source>
</evidence>
<dbReference type="PaxDb" id="6239-Y71G12A.3"/>
<evidence type="ECO:0000259" key="10">
    <source>
        <dbReference type="Pfam" id="PF24797"/>
    </source>
</evidence>
<evidence type="ECO:0000313" key="12">
    <source>
        <dbReference type="Proteomes" id="UP000001940"/>
    </source>
</evidence>
<evidence type="ECO:0000256" key="2">
    <source>
        <dbReference type="ARBA" id="ARBA00007129"/>
    </source>
</evidence>
<organism evidence="11 12">
    <name type="scientific">Caenorhabditis elegans</name>
    <dbReference type="NCBI Taxonomy" id="6239"/>
    <lineage>
        <taxon>Eukaryota</taxon>
        <taxon>Metazoa</taxon>
        <taxon>Ecdysozoa</taxon>
        <taxon>Nematoda</taxon>
        <taxon>Chromadorea</taxon>
        <taxon>Rhabditida</taxon>
        <taxon>Rhabditina</taxon>
        <taxon>Rhabditomorpha</taxon>
        <taxon>Rhabditoidea</taxon>
        <taxon>Rhabditidae</taxon>
        <taxon>Peloderinae</taxon>
        <taxon>Caenorhabditis</taxon>
    </lineage>
</organism>
<dbReference type="GO" id="GO:0005737">
    <property type="term" value="C:cytoplasm"/>
    <property type="evidence" value="ECO:0007669"/>
    <property type="project" value="UniProtKB-SubCell"/>
</dbReference>
<dbReference type="SMR" id="Q9BL53"/>
<evidence type="ECO:0000256" key="3">
    <source>
        <dbReference type="ARBA" id="ARBA00022490"/>
    </source>
</evidence>
<dbReference type="FunCoup" id="Q9BL53">
    <property type="interactions" value="2371"/>
</dbReference>
<dbReference type="MINT" id="Q9BL53"/>
<feature type="compositionally biased region" description="Polar residues" evidence="8">
    <location>
        <begin position="612"/>
        <end position="639"/>
    </location>
</feature>
<keyword evidence="12" id="KW-1185">Reference proteome</keyword>
<dbReference type="PROSITE" id="PS50082">
    <property type="entry name" value="WD_REPEATS_2"/>
    <property type="match status" value="1"/>
</dbReference>
<evidence type="ECO:0000313" key="13">
    <source>
        <dbReference type="WormBase" id="Y71G12A.3a"/>
    </source>
</evidence>
<dbReference type="SMART" id="SM00320">
    <property type="entry name" value="WD40"/>
    <property type="match status" value="2"/>
</dbReference>
<dbReference type="IntAct" id="Q9BL53">
    <property type="interactions" value="1"/>
</dbReference>
<dbReference type="Gene3D" id="3.20.90.10">
    <property type="entry name" value="Tubby Protein, Chain A"/>
    <property type="match status" value="1"/>
</dbReference>
<dbReference type="PhylomeDB" id="Q9BL53"/>
<feature type="repeat" description="WD" evidence="6">
    <location>
        <begin position="65"/>
        <end position="96"/>
    </location>
</feature>
<accession>Q9BL53</accession>
<keyword evidence="7" id="KW-0175">Coiled coil</keyword>
<dbReference type="InterPro" id="IPR015943">
    <property type="entry name" value="WD40/YVTN_repeat-like_dom_sf"/>
</dbReference>
<feature type="domain" description="IFT121/TULP4 N-terminal" evidence="10">
    <location>
        <begin position="60"/>
        <end position="318"/>
    </location>
</feature>
<sequence length="869" mass="97188">MKILWESDWQGARIEQTITHLSWIQQQDKPDHGLLGVGTETGSVGVTLTDFKPTPDDLTRYNFNLRGHHNAIRMVTWNKSQSKLASCDASGIIYVWVRNDDRWSVELVNDRGVKVSDLSWSPCGGSALICYDDNFVLIGSANGQRVWSNSFPLPAAVTCGVWAPDSRQLVLGFSTGTIQVLSNAGVNITSRSFTEDKLTQMAFSPLRTKVREVEWTLAMLSSANKIYMISAYDQLHPAIYRSKFQVIRMEWNTDGTILALINANNELVMIDTTCRVIHRERIPIADKEKTLIPNPPPTQKLTAFTWAHNGNVVIIAAGGCLTVGRILFGVPSLFEIVTYDLWKMMGCSSKKVDKLPIPLKEMNALRELDHHVIRCRIPRSQDMCSYVCSVVDARCYCTIRPLARGSHTYVLCFEHLGGLVPLLLGRQVNRFLPQFQIFMYQSKPPTSSPPSGSSAQVEDVNSIFRYSTGRNSLWRRSKRQIRALMSRHVRPTRPDTRLLQVTSNVWCTRFNISSLSPSLLPTFLGQVIYKTSVLHLQPRQMTIDLAVLQRKDGKELPEASVDGTTHMTSSPDQGLTSEERQFFQKILAECLSLRAVINSSNFGKPPPPAAASTISLPCQPSTSKEPDSSAHTTPISTRTVESKHDVTSMASSVSTWHEEIEALAFIDGDADEKAMLVQPALKTGWAAMEQASKKDAEVIRSHVDKLASIAEQLSKRHGDFNVKRDKASINKMRSQMKTLLRRVNEIEQKVANGDVKTEVRQLLNTLNEMKKALGEGVPKSGRSLNSTCKIETMTNKTPFWNEQNQVYQLDFGGRVTQESAKNFQIELDSKQVLQFGRIEGGSYTLDFRYPFSAAQAFAVALASITQRLK</sequence>
<dbReference type="AlphaFoldDB" id="Q9BL53"/>
<keyword evidence="5" id="KW-0677">Repeat</keyword>
<dbReference type="ExpressionAtlas" id="Q9BL53">
    <property type="expression patterns" value="baseline and differential"/>
</dbReference>